<dbReference type="Proteomes" id="UP001301140">
    <property type="component" value="Unassembled WGS sequence"/>
</dbReference>
<comment type="caution">
    <text evidence="2">The sequence shown here is derived from an EMBL/GenBank/DDBJ whole genome shotgun (WGS) entry which is preliminary data.</text>
</comment>
<evidence type="ECO:0000256" key="1">
    <source>
        <dbReference type="SAM" id="MobiDB-lite"/>
    </source>
</evidence>
<proteinExistence type="predicted"/>
<accession>A0AAP4D5M1</accession>
<evidence type="ECO:0000313" key="3">
    <source>
        <dbReference type="Proteomes" id="UP001301140"/>
    </source>
</evidence>
<feature type="region of interest" description="Disordered" evidence="1">
    <location>
        <begin position="35"/>
        <end position="59"/>
    </location>
</feature>
<sequence length="59" mass="6151">MRYAKALLDIMAVALALLLLCPLLLVVAALTRPEAAGAQSGDENAGAAPALAEPRRRRP</sequence>
<keyword evidence="3" id="KW-1185">Reference proteome</keyword>
<reference evidence="2 3" key="1">
    <citation type="submission" date="2023-03" db="EMBL/GenBank/DDBJ databases">
        <title>YIM 152171 draft genome.</title>
        <authorList>
            <person name="Yang Z."/>
        </authorList>
    </citation>
    <scope>NUCLEOTIDE SEQUENCE [LARGE SCALE GENOMIC DNA]</scope>
    <source>
        <strain evidence="2 3">YIM 152171</strain>
    </source>
</reference>
<dbReference type="RefSeq" id="WP_327789408.1">
    <property type="nucleotide sequence ID" value="NZ_JARGEQ010000102.1"/>
</dbReference>
<gene>
    <name evidence="2" type="ORF">PZ740_11420</name>
</gene>
<organism evidence="2 3">
    <name type="scientific">Marinimicrococcus flavescens</name>
    <dbReference type="NCBI Taxonomy" id="3031815"/>
    <lineage>
        <taxon>Bacteria</taxon>
        <taxon>Pseudomonadati</taxon>
        <taxon>Pseudomonadota</taxon>
        <taxon>Alphaproteobacteria</taxon>
        <taxon>Geminicoccales</taxon>
        <taxon>Geminicoccaceae</taxon>
        <taxon>Marinimicrococcus</taxon>
    </lineage>
</organism>
<dbReference type="AlphaFoldDB" id="A0AAP4D5M1"/>
<name>A0AAP4D5M1_9PROT</name>
<evidence type="ECO:0000313" key="2">
    <source>
        <dbReference type="EMBL" id="MDF1586987.1"/>
    </source>
</evidence>
<dbReference type="EMBL" id="JARGEQ010000102">
    <property type="protein sequence ID" value="MDF1586987.1"/>
    <property type="molecule type" value="Genomic_DNA"/>
</dbReference>
<protein>
    <submittedName>
        <fullName evidence="2">Uncharacterized protein</fullName>
    </submittedName>
</protein>